<dbReference type="KEGG" id="hdt:HYPDE_31803"/>
<dbReference type="AlphaFoldDB" id="N0BD38"/>
<reference evidence="2 3" key="1">
    <citation type="journal article" date="2013" name="Genome Announc.">
        <title>Genome sequences for three denitrifying bacterial strains isolated from a uranium- and nitrate-contaminated subsurface environment.</title>
        <authorList>
            <person name="Venkatramanan R."/>
            <person name="Prakash O."/>
            <person name="Woyke T."/>
            <person name="Chain P."/>
            <person name="Goodwin L.A."/>
            <person name="Watson D."/>
            <person name="Brooks S."/>
            <person name="Kostka J.E."/>
            <person name="Green S.J."/>
        </authorList>
    </citation>
    <scope>NUCLEOTIDE SEQUENCE [LARGE SCALE GENOMIC DNA]</scope>
    <source>
        <strain evidence="2 3">1NES1</strain>
    </source>
</reference>
<organism evidence="2 3">
    <name type="scientific">Hyphomicrobium denitrificans 1NES1</name>
    <dbReference type="NCBI Taxonomy" id="670307"/>
    <lineage>
        <taxon>Bacteria</taxon>
        <taxon>Pseudomonadati</taxon>
        <taxon>Pseudomonadota</taxon>
        <taxon>Alphaproteobacteria</taxon>
        <taxon>Hyphomicrobiales</taxon>
        <taxon>Hyphomicrobiaceae</taxon>
        <taxon>Hyphomicrobium</taxon>
    </lineage>
</organism>
<gene>
    <name evidence="2" type="ORF">HYPDE_31803</name>
</gene>
<dbReference type="Proteomes" id="UP000005952">
    <property type="component" value="Chromosome"/>
</dbReference>
<evidence type="ECO:0000313" key="3">
    <source>
        <dbReference type="Proteomes" id="UP000005952"/>
    </source>
</evidence>
<accession>N0BD38</accession>
<dbReference type="RefSeq" id="WP_015598066.1">
    <property type="nucleotide sequence ID" value="NC_021172.1"/>
</dbReference>
<feature type="region of interest" description="Disordered" evidence="1">
    <location>
        <begin position="40"/>
        <end position="65"/>
    </location>
</feature>
<keyword evidence="3" id="KW-1185">Reference proteome</keyword>
<protein>
    <submittedName>
        <fullName evidence="2">Uncharacterized protein</fullName>
    </submittedName>
</protein>
<dbReference type="HOGENOM" id="CLU_2843934_0_0_5"/>
<sequence length="65" mass="7315">MTPHFRSYVSNLLRIRFAELVDHHATVLRHGRARPSLIVHPLTGLPYPEKADGGEDQPPPHASVR</sequence>
<dbReference type="EMBL" id="CP005587">
    <property type="protein sequence ID" value="AGK58035.1"/>
    <property type="molecule type" value="Genomic_DNA"/>
</dbReference>
<evidence type="ECO:0000313" key="2">
    <source>
        <dbReference type="EMBL" id="AGK58035.1"/>
    </source>
</evidence>
<dbReference type="OrthoDB" id="9935710at2"/>
<proteinExistence type="predicted"/>
<dbReference type="STRING" id="670307.HYPDE_31803"/>
<name>N0BD38_9HYPH</name>
<evidence type="ECO:0000256" key="1">
    <source>
        <dbReference type="SAM" id="MobiDB-lite"/>
    </source>
</evidence>